<keyword evidence="1" id="KW-0812">Transmembrane</keyword>
<keyword evidence="3" id="KW-1185">Reference proteome</keyword>
<feature type="transmembrane region" description="Helical" evidence="1">
    <location>
        <begin position="48"/>
        <end position="70"/>
    </location>
</feature>
<dbReference type="Proteomes" id="UP000785679">
    <property type="component" value="Unassembled WGS sequence"/>
</dbReference>
<keyword evidence="1" id="KW-1133">Transmembrane helix</keyword>
<evidence type="ECO:0000313" key="2">
    <source>
        <dbReference type="EMBL" id="TNV77809.1"/>
    </source>
</evidence>
<dbReference type="AlphaFoldDB" id="A0A8J8T0M6"/>
<organism evidence="2 3">
    <name type="scientific">Halteria grandinella</name>
    <dbReference type="NCBI Taxonomy" id="5974"/>
    <lineage>
        <taxon>Eukaryota</taxon>
        <taxon>Sar</taxon>
        <taxon>Alveolata</taxon>
        <taxon>Ciliophora</taxon>
        <taxon>Intramacronucleata</taxon>
        <taxon>Spirotrichea</taxon>
        <taxon>Stichotrichia</taxon>
        <taxon>Sporadotrichida</taxon>
        <taxon>Halteriidae</taxon>
        <taxon>Halteria</taxon>
    </lineage>
</organism>
<feature type="transmembrane region" description="Helical" evidence="1">
    <location>
        <begin position="82"/>
        <end position="102"/>
    </location>
</feature>
<evidence type="ECO:0000256" key="1">
    <source>
        <dbReference type="SAM" id="Phobius"/>
    </source>
</evidence>
<protein>
    <submittedName>
        <fullName evidence="2">Uncharacterized protein</fullName>
    </submittedName>
</protein>
<reference evidence="2" key="1">
    <citation type="submission" date="2019-06" db="EMBL/GenBank/DDBJ databases">
        <authorList>
            <person name="Zheng W."/>
        </authorList>
    </citation>
    <scope>NUCLEOTIDE SEQUENCE</scope>
    <source>
        <strain evidence="2">QDHG01</strain>
    </source>
</reference>
<comment type="caution">
    <text evidence="2">The sequence shown here is derived from an EMBL/GenBank/DDBJ whole genome shotgun (WGS) entry which is preliminary data.</text>
</comment>
<dbReference type="EMBL" id="RRYP01011310">
    <property type="protein sequence ID" value="TNV77809.1"/>
    <property type="molecule type" value="Genomic_DNA"/>
</dbReference>
<accession>A0A8J8T0M6</accession>
<name>A0A8J8T0M6_HALGN</name>
<proteinExistence type="predicted"/>
<sequence>MCVVIQLINSNIRLIQNTRLYICNFLETRNSFVIANYYLQHCSVLERILFLNLVFCVYQSCYTTAYSTALQIFALDLGVTKLIIFFGITVQLFATYLFIYSFSQNC</sequence>
<evidence type="ECO:0000313" key="3">
    <source>
        <dbReference type="Proteomes" id="UP000785679"/>
    </source>
</evidence>
<gene>
    <name evidence="2" type="ORF">FGO68_gene4637</name>
</gene>
<keyword evidence="1" id="KW-0472">Membrane</keyword>